<feature type="domain" description="ParB-like N-terminal" evidence="1">
    <location>
        <begin position="8"/>
        <end position="92"/>
    </location>
</feature>
<protein>
    <submittedName>
        <fullName evidence="2">ParB/RepB/Spo0J family partition protein</fullName>
    </submittedName>
</protein>
<name>A0AAU3GVA5_9ACTN</name>
<evidence type="ECO:0000259" key="1">
    <source>
        <dbReference type="SMART" id="SM00470"/>
    </source>
</evidence>
<organism evidence="2">
    <name type="scientific">Streptomyces sp. NBC_01401</name>
    <dbReference type="NCBI Taxonomy" id="2903854"/>
    <lineage>
        <taxon>Bacteria</taxon>
        <taxon>Bacillati</taxon>
        <taxon>Actinomycetota</taxon>
        <taxon>Actinomycetes</taxon>
        <taxon>Kitasatosporales</taxon>
        <taxon>Streptomycetaceae</taxon>
        <taxon>Streptomyces</taxon>
    </lineage>
</organism>
<accession>A0AAU3GVA5</accession>
<gene>
    <name evidence="2" type="ORF">OG626_12995</name>
</gene>
<reference evidence="2" key="1">
    <citation type="submission" date="2022-10" db="EMBL/GenBank/DDBJ databases">
        <title>The complete genomes of actinobacterial strains from the NBC collection.</title>
        <authorList>
            <person name="Joergensen T.S."/>
            <person name="Alvarez Arevalo M."/>
            <person name="Sterndorff E.B."/>
            <person name="Faurdal D."/>
            <person name="Vuksanovic O."/>
            <person name="Mourched A.-S."/>
            <person name="Charusanti P."/>
            <person name="Shaw S."/>
            <person name="Blin K."/>
            <person name="Weber T."/>
        </authorList>
    </citation>
    <scope>NUCLEOTIDE SEQUENCE</scope>
    <source>
        <strain evidence="2">NBC_01401</strain>
    </source>
</reference>
<dbReference type="SUPFAM" id="SSF110849">
    <property type="entry name" value="ParB/Sulfiredoxin"/>
    <property type="match status" value="1"/>
</dbReference>
<dbReference type="InterPro" id="IPR003115">
    <property type="entry name" value="ParB_N"/>
</dbReference>
<sequence length="311" mass="33159">MAQTDGAVMVPVTALGAGDSPRLRGLDLAHVQLLAENLGDLPPLLVHRPTMRIVDGRHRLAAARLNGEELLPVRWFEGSDADAFVAAVRLNTVQGLPLAGYERSTAAQRILLSHPERSDRWIASVCGVAPRTVAALRRRCPTDDEQQLDVRTGRDGRRRPLSAEAGRRIATEIMRRDPQASLRTVARQAGISVGTALDVRRRLAGEAGTAPGPVPGSESAPVAAAPVAVRPETIRGELARLVRDPSLKYSGQGRALLRLASATLAFTEQAETIAGATAGHSRQSLHLVARACAEGWARFGEYVASEPDSVA</sequence>
<dbReference type="SMART" id="SM00470">
    <property type="entry name" value="ParB"/>
    <property type="match status" value="1"/>
</dbReference>
<evidence type="ECO:0000313" key="2">
    <source>
        <dbReference type="EMBL" id="WTY95751.1"/>
    </source>
</evidence>
<dbReference type="AlphaFoldDB" id="A0AAU3GVA5"/>
<proteinExistence type="predicted"/>
<dbReference type="InterPro" id="IPR036086">
    <property type="entry name" value="ParB/Sulfiredoxin_sf"/>
</dbReference>
<dbReference type="EMBL" id="CP109535">
    <property type="protein sequence ID" value="WTY95751.1"/>
    <property type="molecule type" value="Genomic_DNA"/>
</dbReference>